<gene>
    <name evidence="2" type="ORF">BSAL_02215</name>
</gene>
<proteinExistence type="predicted"/>
<name>A0A0S4JKX2_BODSA</name>
<evidence type="ECO:0000313" key="3">
    <source>
        <dbReference type="Proteomes" id="UP000051952"/>
    </source>
</evidence>
<dbReference type="AlphaFoldDB" id="A0A0S4JKX2"/>
<reference evidence="3" key="1">
    <citation type="submission" date="2015-09" db="EMBL/GenBank/DDBJ databases">
        <authorList>
            <consortium name="Pathogen Informatics"/>
        </authorList>
    </citation>
    <scope>NUCLEOTIDE SEQUENCE [LARGE SCALE GENOMIC DNA]</scope>
    <source>
        <strain evidence="3">Lake Konstanz</strain>
    </source>
</reference>
<accession>A0A0S4JKX2</accession>
<dbReference type="EMBL" id="CYKH01001867">
    <property type="protein sequence ID" value="CUG90829.1"/>
    <property type="molecule type" value="Genomic_DNA"/>
</dbReference>
<feature type="compositionally biased region" description="Acidic residues" evidence="1">
    <location>
        <begin position="203"/>
        <end position="216"/>
    </location>
</feature>
<protein>
    <submittedName>
        <fullName evidence="2">Uncharacterized protein</fullName>
    </submittedName>
</protein>
<feature type="region of interest" description="Disordered" evidence="1">
    <location>
        <begin position="191"/>
        <end position="238"/>
    </location>
</feature>
<dbReference type="Proteomes" id="UP000051952">
    <property type="component" value="Unassembled WGS sequence"/>
</dbReference>
<keyword evidence="3" id="KW-1185">Reference proteome</keyword>
<organism evidence="2 3">
    <name type="scientific">Bodo saltans</name>
    <name type="common">Flagellated protozoan</name>
    <dbReference type="NCBI Taxonomy" id="75058"/>
    <lineage>
        <taxon>Eukaryota</taxon>
        <taxon>Discoba</taxon>
        <taxon>Euglenozoa</taxon>
        <taxon>Kinetoplastea</taxon>
        <taxon>Metakinetoplastina</taxon>
        <taxon>Eubodonida</taxon>
        <taxon>Bodonidae</taxon>
        <taxon>Bodo</taxon>
    </lineage>
</organism>
<sequence>MSEAPLHNSSATTATVPPRLVVFLTYRTALDAASIDRINFEGWKEVLDAFGYASLTLHKCKEELALKSPHEVMTSLCPFTTKAEWGPLLNKRDVRLDRDVKELCFAEVMPIAGIKEFLIDCSKHAQTTVVLLSPFRETVARALLDTAELSGFVDVVHNYTEQEFGILEACERLCMRPPQIPSTLRHKWEAEDEARKAEQQLAEAEEVVDDKVEEEEHSQTGNAATNVPSSSQEGDQSNNAQRDCFLVIGSDVDTIRHAAAFGVPSIVISSNLNDEEEEMSVSSHDEASLLSAGARFVVPTYTSLKFEYLPLQ</sequence>
<dbReference type="Gene3D" id="3.40.50.1000">
    <property type="entry name" value="HAD superfamily/HAD-like"/>
    <property type="match status" value="1"/>
</dbReference>
<dbReference type="VEuPathDB" id="TriTrypDB:BSAL_02215"/>
<dbReference type="InterPro" id="IPR023214">
    <property type="entry name" value="HAD_sf"/>
</dbReference>
<feature type="compositionally biased region" description="Polar residues" evidence="1">
    <location>
        <begin position="219"/>
        <end position="238"/>
    </location>
</feature>
<evidence type="ECO:0000313" key="2">
    <source>
        <dbReference type="EMBL" id="CUG90829.1"/>
    </source>
</evidence>
<evidence type="ECO:0000256" key="1">
    <source>
        <dbReference type="SAM" id="MobiDB-lite"/>
    </source>
</evidence>